<evidence type="ECO:0000313" key="1">
    <source>
        <dbReference type="EMBL" id="SBS73848.1"/>
    </source>
</evidence>
<dbReference type="AlphaFoldDB" id="A0A1Y5PD57"/>
<reference evidence="1" key="1">
    <citation type="submission" date="2016-03" db="EMBL/GenBank/DDBJ databases">
        <authorList>
            <person name="Ploux O."/>
        </authorList>
    </citation>
    <scope>NUCLEOTIDE SEQUENCE</scope>
    <source>
        <strain evidence="1">UC10</strain>
    </source>
</reference>
<dbReference type="EMBL" id="FLQS01000010">
    <property type="protein sequence ID" value="SBS73848.1"/>
    <property type="molecule type" value="Genomic_DNA"/>
</dbReference>
<accession>A0A1Y5PD57</accession>
<protein>
    <submittedName>
        <fullName evidence="1">Gp62</fullName>
    </submittedName>
</protein>
<proteinExistence type="predicted"/>
<gene>
    <name evidence="1" type="ORF">MHPYR_180089</name>
</gene>
<name>A0A1Y5PD57_9MYCO</name>
<sequence length="290" mass="32529">MNTAELLGRLERHYIKPGEPLPGGVFLPEVGWNGQGGFRRCDALYVGFTSTSGRILVGHELKVSRADWLHELDQMDKADQWADECHEWWLVVGDPAIVHPGELPAGWGLMSPGKSKTRMQLHHKPDRKPATHRPGWHAVRSLIARQDTLRARAISDIKMAARDEAQADLKRQVDAGVALRLHNQPETAELERRIKLIETALGGQIDWDAEERGYIMHGPEWVGLAELELIASAVRATGDVHEACQMLSGRYTHPGQMVRRSLRQSLDRLDELDAALELLRTAAKPKEAQR</sequence>
<organism evidence="1">
    <name type="scientific">uncultured Mycobacterium sp</name>
    <dbReference type="NCBI Taxonomy" id="171292"/>
    <lineage>
        <taxon>Bacteria</taxon>
        <taxon>Bacillati</taxon>
        <taxon>Actinomycetota</taxon>
        <taxon>Actinomycetes</taxon>
        <taxon>Mycobacteriales</taxon>
        <taxon>Mycobacteriaceae</taxon>
        <taxon>Mycobacterium</taxon>
        <taxon>environmental samples</taxon>
    </lineage>
</organism>